<evidence type="ECO:0000256" key="2">
    <source>
        <dbReference type="ARBA" id="ARBA00022491"/>
    </source>
</evidence>
<dbReference type="Proteomes" id="UP000566819">
    <property type="component" value="Unassembled WGS sequence"/>
</dbReference>
<dbReference type="Gene3D" id="1.20.1160.11">
    <property type="entry name" value="Paired amphipathic helix"/>
    <property type="match status" value="1"/>
</dbReference>
<dbReference type="InterPro" id="IPR036600">
    <property type="entry name" value="PAH_sf"/>
</dbReference>
<evidence type="ECO:0000313" key="5">
    <source>
        <dbReference type="EMBL" id="KAF4636634.1"/>
    </source>
</evidence>
<dbReference type="GO" id="GO:0003714">
    <property type="term" value="F:transcription corepressor activity"/>
    <property type="evidence" value="ECO:0007669"/>
    <property type="project" value="InterPro"/>
</dbReference>
<keyword evidence="3 4" id="KW-0539">Nucleus</keyword>
<dbReference type="PANTHER" id="PTHR12346:SF0">
    <property type="entry name" value="SIN3A, ISOFORM G"/>
    <property type="match status" value="1"/>
</dbReference>
<evidence type="ECO:0000256" key="4">
    <source>
        <dbReference type="PROSITE-ProRule" id="PRU00810"/>
    </source>
</evidence>
<comment type="subcellular location">
    <subcellularLocation>
        <location evidence="1 4">Nucleus</location>
    </subcellularLocation>
</comment>
<dbReference type="PROSITE" id="PS51477">
    <property type="entry name" value="PAH"/>
    <property type="match status" value="1"/>
</dbReference>
<dbReference type="PANTHER" id="PTHR12346">
    <property type="entry name" value="SIN3B-RELATED"/>
    <property type="match status" value="1"/>
</dbReference>
<evidence type="ECO:0000313" key="6">
    <source>
        <dbReference type="Proteomes" id="UP000566819"/>
    </source>
</evidence>
<dbReference type="EMBL" id="JAAMPI010000056">
    <property type="protein sequence ID" value="KAF4636634.1"/>
    <property type="molecule type" value="Genomic_DNA"/>
</dbReference>
<evidence type="ECO:0000256" key="1">
    <source>
        <dbReference type="ARBA" id="ARBA00004123"/>
    </source>
</evidence>
<dbReference type="AlphaFoldDB" id="A0A8H4RV94"/>
<protein>
    <submittedName>
        <fullName evidence="5">Uncharacterized protein</fullName>
    </submittedName>
</protein>
<keyword evidence="2" id="KW-0678">Repressor</keyword>
<dbReference type="GO" id="GO:0000122">
    <property type="term" value="P:negative regulation of transcription by RNA polymerase II"/>
    <property type="evidence" value="ECO:0007669"/>
    <property type="project" value="TreeGrafter"/>
</dbReference>
<proteinExistence type="predicted"/>
<dbReference type="GO" id="GO:0070822">
    <property type="term" value="C:Sin3-type complex"/>
    <property type="evidence" value="ECO:0007669"/>
    <property type="project" value="TreeGrafter"/>
</dbReference>
<evidence type="ECO:0000256" key="3">
    <source>
        <dbReference type="ARBA" id="ARBA00023242"/>
    </source>
</evidence>
<dbReference type="InterPro" id="IPR003822">
    <property type="entry name" value="PAH"/>
</dbReference>
<organism evidence="5 6">
    <name type="scientific">Cudoniella acicularis</name>
    <dbReference type="NCBI Taxonomy" id="354080"/>
    <lineage>
        <taxon>Eukaryota</taxon>
        <taxon>Fungi</taxon>
        <taxon>Dikarya</taxon>
        <taxon>Ascomycota</taxon>
        <taxon>Pezizomycotina</taxon>
        <taxon>Leotiomycetes</taxon>
        <taxon>Helotiales</taxon>
        <taxon>Tricladiaceae</taxon>
        <taxon>Cudoniella</taxon>
    </lineage>
</organism>
<sequence>MADANEVMKRNLEQALGFISKVEAQFPKDKSDTYQQMLEILRAYREQEKTIRQVRVEIKELFKDEPSLIEDFEKFLPLATGTKL</sequence>
<gene>
    <name evidence="5" type="ORF">G7Y89_g1440</name>
</gene>
<comment type="caution">
    <text evidence="5">The sequence shown here is derived from an EMBL/GenBank/DDBJ whole genome shotgun (WGS) entry which is preliminary data.</text>
</comment>
<reference evidence="5 6" key="1">
    <citation type="submission" date="2020-03" db="EMBL/GenBank/DDBJ databases">
        <title>Draft Genome Sequence of Cudoniella acicularis.</title>
        <authorList>
            <person name="Buettner E."/>
            <person name="Kellner H."/>
        </authorList>
    </citation>
    <scope>NUCLEOTIDE SEQUENCE [LARGE SCALE GENOMIC DNA]</scope>
    <source>
        <strain evidence="5 6">DSM 108380</strain>
    </source>
</reference>
<dbReference type="Pfam" id="PF02671">
    <property type="entry name" value="PAH"/>
    <property type="match status" value="1"/>
</dbReference>
<dbReference type="InterPro" id="IPR039774">
    <property type="entry name" value="Sin3-like"/>
</dbReference>
<accession>A0A8H4RV94</accession>
<name>A0A8H4RV94_9HELO</name>
<keyword evidence="6" id="KW-1185">Reference proteome</keyword>
<dbReference type="OrthoDB" id="3503297at2759"/>
<dbReference type="SUPFAM" id="SSF47762">
    <property type="entry name" value="PAH2 domain"/>
    <property type="match status" value="1"/>
</dbReference>